<dbReference type="EMBL" id="VSSQ01132076">
    <property type="protein sequence ID" value="MPN58830.1"/>
    <property type="molecule type" value="Genomic_DNA"/>
</dbReference>
<comment type="caution">
    <text evidence="1">The sequence shown here is derived from an EMBL/GenBank/DDBJ whole genome shotgun (WGS) entry which is preliminary data.</text>
</comment>
<proteinExistence type="predicted"/>
<accession>A0A645J6R9</accession>
<reference evidence="1" key="1">
    <citation type="submission" date="2019-08" db="EMBL/GenBank/DDBJ databases">
        <authorList>
            <person name="Kucharzyk K."/>
            <person name="Murdoch R.W."/>
            <person name="Higgins S."/>
            <person name="Loffler F."/>
        </authorList>
    </citation>
    <scope>NUCLEOTIDE SEQUENCE</scope>
</reference>
<organism evidence="1">
    <name type="scientific">bioreactor metagenome</name>
    <dbReference type="NCBI Taxonomy" id="1076179"/>
    <lineage>
        <taxon>unclassified sequences</taxon>
        <taxon>metagenomes</taxon>
        <taxon>ecological metagenomes</taxon>
    </lineage>
</organism>
<gene>
    <name evidence="1" type="ORF">SDC9_206545</name>
</gene>
<name>A0A645J6R9_9ZZZZ</name>
<protein>
    <submittedName>
        <fullName evidence="1">Uncharacterized protein</fullName>
    </submittedName>
</protein>
<sequence>MKIVLIGIILNAVKRIPASTIKSIIKGIIVFFFNNRRLVRFNLWDWN</sequence>
<evidence type="ECO:0000313" key="1">
    <source>
        <dbReference type="EMBL" id="MPN58830.1"/>
    </source>
</evidence>
<dbReference type="AlphaFoldDB" id="A0A645J6R9"/>